<name>A0AA42J0S1_9FIRM</name>
<dbReference type="GO" id="GO:0016020">
    <property type="term" value="C:membrane"/>
    <property type="evidence" value="ECO:0007669"/>
    <property type="project" value="InterPro"/>
</dbReference>
<evidence type="ECO:0000256" key="1">
    <source>
        <dbReference type="SAM" id="Phobius"/>
    </source>
</evidence>
<dbReference type="RefSeq" id="WP_053983541.1">
    <property type="nucleotide sequence ID" value="NZ_JAQIFT010000040.1"/>
</dbReference>
<feature type="transmembrane region" description="Helical" evidence="1">
    <location>
        <begin position="150"/>
        <end position="174"/>
    </location>
</feature>
<feature type="transmembrane region" description="Helical" evidence="1">
    <location>
        <begin position="34"/>
        <end position="54"/>
    </location>
</feature>
<gene>
    <name evidence="2" type="ORF">PBV87_09695</name>
</gene>
<evidence type="ECO:0000313" key="3">
    <source>
        <dbReference type="Proteomes" id="UP001169242"/>
    </source>
</evidence>
<feature type="transmembrane region" description="Helical" evidence="1">
    <location>
        <begin position="7"/>
        <end position="28"/>
    </location>
</feature>
<accession>A0AA42J0S1</accession>
<evidence type="ECO:0000313" key="2">
    <source>
        <dbReference type="EMBL" id="MDA3731749.1"/>
    </source>
</evidence>
<dbReference type="Gene3D" id="1.10.1760.20">
    <property type="match status" value="1"/>
</dbReference>
<protein>
    <submittedName>
        <fullName evidence="2">ECF transporter S component</fullName>
    </submittedName>
</protein>
<feature type="transmembrane region" description="Helical" evidence="1">
    <location>
        <begin position="111"/>
        <end position="130"/>
    </location>
</feature>
<organism evidence="2 3">
    <name type="scientific">Holtiella tumoricola</name>
    <dbReference type="NCBI Taxonomy" id="3018743"/>
    <lineage>
        <taxon>Bacteria</taxon>
        <taxon>Bacillati</taxon>
        <taxon>Bacillota</taxon>
        <taxon>Clostridia</taxon>
        <taxon>Lachnospirales</taxon>
        <taxon>Cellulosilyticaceae</taxon>
        <taxon>Holtiella</taxon>
    </lineage>
</organism>
<keyword evidence="3" id="KW-1185">Reference proteome</keyword>
<dbReference type="Pfam" id="PF07155">
    <property type="entry name" value="ECF-ribofla_trS"/>
    <property type="match status" value="1"/>
</dbReference>
<sequence>MNEQRKPIYELTKVALFAAVTFLGIQAFRIPLPAAVGVPFLHFGNIFLLLGALILGGKKGAFAGAIGFAIFDLLNGYITVMPKVIILAILMSFVASKLFEHFKDQIGVTKALILATTCAFLISLTGDFLYDTATLFLVGNGLSVAMWGAFTSLLATFVNSVFGIVAVTILYPVLNPLVKKF</sequence>
<keyword evidence="1" id="KW-0812">Transmembrane</keyword>
<reference evidence="2" key="1">
    <citation type="journal article" date="2023" name="Int. J. Syst. Evol. Microbiol.">
        <title>&lt;i&gt;Holtiella tumoricola&lt;/i&gt; gen. nov. sp. nov., isolated from a human clinical sample.</title>
        <authorList>
            <person name="Allen-Vercoe E."/>
            <person name="Daigneault M.C."/>
            <person name="Vancuren S.J."/>
            <person name="Cochrane K."/>
            <person name="O'Neal L.L."/>
            <person name="Sankaranarayanan K."/>
            <person name="Lawson P.A."/>
        </authorList>
    </citation>
    <scope>NUCLEOTIDE SEQUENCE</scope>
    <source>
        <strain evidence="2">CC70A</strain>
    </source>
</reference>
<dbReference type="EMBL" id="JAQIFT010000040">
    <property type="protein sequence ID" value="MDA3731749.1"/>
    <property type="molecule type" value="Genomic_DNA"/>
</dbReference>
<dbReference type="Proteomes" id="UP001169242">
    <property type="component" value="Unassembled WGS sequence"/>
</dbReference>
<dbReference type="InterPro" id="IPR009825">
    <property type="entry name" value="ECF_substrate-spec-like"/>
</dbReference>
<keyword evidence="1" id="KW-1133">Transmembrane helix</keyword>
<comment type="caution">
    <text evidence="2">The sequence shown here is derived from an EMBL/GenBank/DDBJ whole genome shotgun (WGS) entry which is preliminary data.</text>
</comment>
<proteinExistence type="predicted"/>
<dbReference type="AlphaFoldDB" id="A0AA42J0S1"/>
<keyword evidence="1" id="KW-0472">Membrane</keyword>